<organism evidence="2 3">
    <name type="scientific">Candidatus Cryosericum septentrionale</name>
    <dbReference type="NCBI Taxonomy" id="2290913"/>
    <lineage>
        <taxon>Bacteria</taxon>
        <taxon>Pseudomonadati</taxon>
        <taxon>Caldisericota/Cryosericota group</taxon>
        <taxon>Candidatus Cryosericota</taxon>
        <taxon>Candidatus Cryosericia</taxon>
        <taxon>Candidatus Cryosericales</taxon>
        <taxon>Candidatus Cryosericaceae</taxon>
        <taxon>Candidatus Cryosericum</taxon>
    </lineage>
</organism>
<accession>A0A398DP62</accession>
<dbReference type="Proteomes" id="UP000266113">
    <property type="component" value="Unassembled WGS sequence"/>
</dbReference>
<evidence type="ECO:0000313" key="2">
    <source>
        <dbReference type="EMBL" id="RIE16023.1"/>
    </source>
</evidence>
<dbReference type="AlphaFoldDB" id="A0A398DP62"/>
<evidence type="ECO:0000259" key="1">
    <source>
        <dbReference type="Pfam" id="PF07833"/>
    </source>
</evidence>
<gene>
    <name evidence="2" type="ORF">SMC1_08905</name>
</gene>
<dbReference type="Gene3D" id="3.30.457.10">
    <property type="entry name" value="Copper amine oxidase-like, N-terminal domain"/>
    <property type="match status" value="1"/>
</dbReference>
<dbReference type="InterPro" id="IPR012854">
    <property type="entry name" value="Cu_amine_oxidase-like_N"/>
</dbReference>
<protein>
    <submittedName>
        <fullName evidence="2">Copper amine oxidase N-terminal domain-containing protein</fullName>
    </submittedName>
</protein>
<name>A0A398DP62_9BACT</name>
<dbReference type="InterPro" id="IPR036582">
    <property type="entry name" value="Mao_N_sf"/>
</dbReference>
<feature type="domain" description="Copper amine oxidase-like N-terminal" evidence="1">
    <location>
        <begin position="257"/>
        <end position="353"/>
    </location>
</feature>
<comment type="caution">
    <text evidence="2">The sequence shown here is derived from an EMBL/GenBank/DDBJ whole genome shotgun (WGS) entry which is preliminary data.</text>
</comment>
<sequence length="358" mass="37238">MTLLDQEAGQHRDVLDRGGGSPFPGVVNMSTLRRGTSTLLVSVLVICLTLATPGHVCAILSSSLAGAIDVASGNVTIQGKTDAGALVVVNGRQSRASTAGTFSASFPLAQTATIAVVGKSRPGFSMLLNLPVIPSFARHVLPVMAFSYDGTSRTLGLAGKLTHKPAGAVKGYVTDAEMRGSTSFAVGKDYRFSTTLRLGTGLNTLHSYVRYLLLMRYTLPDFTVTVGPVPRTIISLQVGSPRMTVGGVVKAIDAQGTKPLISNGTTMVPIRAIVESLGGSVGWNAAARCLDIRLGSRTVTTWVGKTTATVNGSSKTMSTAPTIIGGRTMIPLRFVAENLGCLVGWDQPTKGVTVVYGG</sequence>
<keyword evidence="3" id="KW-1185">Reference proteome</keyword>
<dbReference type="Pfam" id="PF07833">
    <property type="entry name" value="Cu_amine_oxidN1"/>
    <property type="match status" value="1"/>
</dbReference>
<dbReference type="EMBL" id="QXIY01000040">
    <property type="protein sequence ID" value="RIE16023.1"/>
    <property type="molecule type" value="Genomic_DNA"/>
</dbReference>
<dbReference type="SUPFAM" id="SSF55383">
    <property type="entry name" value="Copper amine oxidase, domain N"/>
    <property type="match status" value="1"/>
</dbReference>
<evidence type="ECO:0000313" key="3">
    <source>
        <dbReference type="Proteomes" id="UP000266113"/>
    </source>
</evidence>
<proteinExistence type="predicted"/>
<reference evidence="2 3" key="1">
    <citation type="submission" date="2018-09" db="EMBL/GenBank/DDBJ databases">
        <title>Discovery and Ecogenomic Context for Candidatus Cryosericales, a Global Caldiserica Order Active in Thawing Permafrost.</title>
        <authorList>
            <person name="Martinez M.A."/>
            <person name="Woodcroft B.J."/>
            <person name="Ignacio Espinoza J.C."/>
            <person name="Zayed A."/>
            <person name="Singleton C.M."/>
            <person name="Boyd J."/>
            <person name="Li Y.-F."/>
            <person name="Purvine S."/>
            <person name="Maughan H."/>
            <person name="Hodgkins S.B."/>
            <person name="Anderson D."/>
            <person name="Sederholm M."/>
            <person name="Temperton B."/>
            <person name="Saleska S.R."/>
            <person name="Tyson G.W."/>
            <person name="Rich V.I."/>
        </authorList>
    </citation>
    <scope>NUCLEOTIDE SEQUENCE [LARGE SCALE GENOMIC DNA]</scope>
    <source>
        <strain evidence="2 3">SMC1</strain>
    </source>
</reference>